<dbReference type="PROSITE" id="PS51257">
    <property type="entry name" value="PROKAR_LIPOPROTEIN"/>
    <property type="match status" value="1"/>
</dbReference>
<dbReference type="InterPro" id="IPR018313">
    <property type="entry name" value="SBP_3_CS"/>
</dbReference>
<sequence>MMKRAIATVGVASLALGLSACGGSDDESSSGSGDKVKIGIKFDQPGLGLKAGSDYKGLDVDVAKYVAKEMGYEADKIEFVETPSKQREKMLENGSVKMIFATYSITDKRKKVVSFGGPYFIAGQSILVKSDSSIKSVSDLSGKKVCSVTGSTSVDNLKEKQPNLVPQKYDKYSECADALASGAIEAMTTDNTILAGYANQDAYKGKFKLVGDPFTEEKYGVGLKKGDKATCEKVNAAIKKMVDSGEWKKAVEANLGADFKYDTKVNPPKSFEACS</sequence>
<dbReference type="PROSITE" id="PS01039">
    <property type="entry name" value="SBP_BACTERIAL_3"/>
    <property type="match status" value="1"/>
</dbReference>
<feature type="signal peptide" evidence="5">
    <location>
        <begin position="1"/>
        <end position="20"/>
    </location>
</feature>
<feature type="domain" description="Solute-binding protein family 3/N-terminal" evidence="6">
    <location>
        <begin position="35"/>
        <end position="258"/>
    </location>
</feature>
<evidence type="ECO:0000256" key="1">
    <source>
        <dbReference type="ARBA" id="ARBA00010333"/>
    </source>
</evidence>
<evidence type="ECO:0000256" key="5">
    <source>
        <dbReference type="SAM" id="SignalP"/>
    </source>
</evidence>
<comment type="similarity">
    <text evidence="1 4">Belongs to the bacterial solute-binding protein 3 family.</text>
</comment>
<accession>A0ABN2BDL8</accession>
<proteinExistence type="inferred from homology"/>
<dbReference type="EMBL" id="BAAANV010000029">
    <property type="protein sequence ID" value="GAA1537866.1"/>
    <property type="molecule type" value="Genomic_DNA"/>
</dbReference>
<dbReference type="SUPFAM" id="SSF53850">
    <property type="entry name" value="Periplasmic binding protein-like II"/>
    <property type="match status" value="1"/>
</dbReference>
<keyword evidence="3 5" id="KW-0732">Signal</keyword>
<keyword evidence="2" id="KW-0813">Transport</keyword>
<dbReference type="PANTHER" id="PTHR30085:SF6">
    <property type="entry name" value="ABC TRANSPORTER GLUTAMINE-BINDING PROTEIN GLNH"/>
    <property type="match status" value="1"/>
</dbReference>
<comment type="caution">
    <text evidence="7">The sequence shown here is derived from an EMBL/GenBank/DDBJ whole genome shotgun (WGS) entry which is preliminary data.</text>
</comment>
<feature type="chain" id="PRO_5046137490" evidence="5">
    <location>
        <begin position="21"/>
        <end position="275"/>
    </location>
</feature>
<dbReference type="SMART" id="SM00062">
    <property type="entry name" value="PBPb"/>
    <property type="match status" value="1"/>
</dbReference>
<organism evidence="7 8">
    <name type="scientific">Dermacoccus barathri</name>
    <dbReference type="NCBI Taxonomy" id="322601"/>
    <lineage>
        <taxon>Bacteria</taxon>
        <taxon>Bacillati</taxon>
        <taxon>Actinomycetota</taxon>
        <taxon>Actinomycetes</taxon>
        <taxon>Micrococcales</taxon>
        <taxon>Dermacoccaceae</taxon>
        <taxon>Dermacoccus</taxon>
    </lineage>
</organism>
<keyword evidence="8" id="KW-1185">Reference proteome</keyword>
<evidence type="ECO:0000259" key="6">
    <source>
        <dbReference type="SMART" id="SM00062"/>
    </source>
</evidence>
<dbReference type="Gene3D" id="3.40.190.10">
    <property type="entry name" value="Periplasmic binding protein-like II"/>
    <property type="match status" value="2"/>
</dbReference>
<evidence type="ECO:0000256" key="3">
    <source>
        <dbReference type="ARBA" id="ARBA00022729"/>
    </source>
</evidence>
<dbReference type="Proteomes" id="UP001501288">
    <property type="component" value="Unassembled WGS sequence"/>
</dbReference>
<dbReference type="InterPro" id="IPR001638">
    <property type="entry name" value="Solute-binding_3/MltF_N"/>
</dbReference>
<dbReference type="PANTHER" id="PTHR30085">
    <property type="entry name" value="AMINO ACID ABC TRANSPORTER PERMEASE"/>
    <property type="match status" value="1"/>
</dbReference>
<gene>
    <name evidence="7" type="ORF">GCM10009762_09460</name>
</gene>
<evidence type="ECO:0000313" key="7">
    <source>
        <dbReference type="EMBL" id="GAA1537866.1"/>
    </source>
</evidence>
<evidence type="ECO:0000256" key="4">
    <source>
        <dbReference type="RuleBase" id="RU003744"/>
    </source>
</evidence>
<evidence type="ECO:0000256" key="2">
    <source>
        <dbReference type="ARBA" id="ARBA00022448"/>
    </source>
</evidence>
<dbReference type="CDD" id="cd13690">
    <property type="entry name" value="PBP2_GluB"/>
    <property type="match status" value="1"/>
</dbReference>
<evidence type="ECO:0000313" key="8">
    <source>
        <dbReference type="Proteomes" id="UP001501288"/>
    </source>
</evidence>
<protein>
    <submittedName>
        <fullName evidence="7">Glutamate ABC transporter substrate-binding protein</fullName>
    </submittedName>
</protein>
<name>A0ABN2BDL8_9MICO</name>
<dbReference type="RefSeq" id="WP_415544855.1">
    <property type="nucleotide sequence ID" value="NZ_BAAANV010000029.1"/>
</dbReference>
<reference evidence="7 8" key="1">
    <citation type="journal article" date="2019" name="Int. J. Syst. Evol. Microbiol.">
        <title>The Global Catalogue of Microorganisms (GCM) 10K type strain sequencing project: providing services to taxonomists for standard genome sequencing and annotation.</title>
        <authorList>
            <consortium name="The Broad Institute Genomics Platform"/>
            <consortium name="The Broad Institute Genome Sequencing Center for Infectious Disease"/>
            <person name="Wu L."/>
            <person name="Ma J."/>
        </authorList>
    </citation>
    <scope>NUCLEOTIDE SEQUENCE [LARGE SCALE GENOMIC DNA]</scope>
    <source>
        <strain evidence="7 8">JCM 14588</strain>
    </source>
</reference>
<dbReference type="Pfam" id="PF00497">
    <property type="entry name" value="SBP_bac_3"/>
    <property type="match status" value="1"/>
</dbReference>
<dbReference type="InterPro" id="IPR051455">
    <property type="entry name" value="Bact_solute-bind_prot3"/>
</dbReference>